<dbReference type="InterPro" id="IPR020846">
    <property type="entry name" value="MFS_dom"/>
</dbReference>
<keyword evidence="2 5" id="KW-0812">Transmembrane</keyword>
<dbReference type="InterPro" id="IPR011701">
    <property type="entry name" value="MFS"/>
</dbReference>
<evidence type="ECO:0000256" key="2">
    <source>
        <dbReference type="ARBA" id="ARBA00022692"/>
    </source>
</evidence>
<feature type="transmembrane region" description="Helical" evidence="5">
    <location>
        <begin position="69"/>
        <end position="88"/>
    </location>
</feature>
<reference evidence="7 8" key="1">
    <citation type="journal article" date="2011" name="Proc. Natl. Acad. Sci. U.S.A.">
        <title>Genome and transcriptome analyses of the mountain pine beetle-fungal symbiont Grosmannia clavigera, a lodgepole pine pathogen.</title>
        <authorList>
            <person name="DiGuistini S."/>
            <person name="Wang Y."/>
            <person name="Liao N.Y."/>
            <person name="Taylor G."/>
            <person name="Tanguay P."/>
            <person name="Feau N."/>
            <person name="Henrissat B."/>
            <person name="Chan S.K."/>
            <person name="Hesse-Orce U."/>
            <person name="Alamouti S.M."/>
            <person name="Tsui C.K.M."/>
            <person name="Docking R.T."/>
            <person name="Levasseur A."/>
            <person name="Haridas S."/>
            <person name="Robertson G."/>
            <person name="Birol I."/>
            <person name="Holt R.A."/>
            <person name="Marra M.A."/>
            <person name="Hamelin R.C."/>
            <person name="Hirst M."/>
            <person name="Jones S.J.M."/>
            <person name="Bohlmann J."/>
            <person name="Breuil C."/>
        </authorList>
    </citation>
    <scope>NUCLEOTIDE SEQUENCE [LARGE SCALE GENOMIC DNA]</scope>
    <source>
        <strain evidence="8">kw1407 / UAMH 11150</strain>
    </source>
</reference>
<dbReference type="EMBL" id="GL629765">
    <property type="protein sequence ID" value="EFX04113.1"/>
    <property type="molecule type" value="Genomic_DNA"/>
</dbReference>
<evidence type="ECO:0000259" key="6">
    <source>
        <dbReference type="PROSITE" id="PS50850"/>
    </source>
</evidence>
<feature type="transmembrane region" description="Helical" evidence="5">
    <location>
        <begin position="187"/>
        <end position="210"/>
    </location>
</feature>
<dbReference type="HOGENOM" id="CLU_1142691_0_0_1"/>
<feature type="domain" description="Major facilitator superfamily (MFS) profile" evidence="6">
    <location>
        <begin position="1"/>
        <end position="243"/>
    </location>
</feature>
<evidence type="ECO:0000313" key="7">
    <source>
        <dbReference type="EMBL" id="EFX04113.1"/>
    </source>
</evidence>
<evidence type="ECO:0000256" key="5">
    <source>
        <dbReference type="SAM" id="Phobius"/>
    </source>
</evidence>
<dbReference type="GO" id="GO:0016020">
    <property type="term" value="C:membrane"/>
    <property type="evidence" value="ECO:0007669"/>
    <property type="project" value="UniProtKB-SubCell"/>
</dbReference>
<gene>
    <name evidence="7" type="ORF">CMQ_1041</name>
</gene>
<feature type="transmembrane region" description="Helical" evidence="5">
    <location>
        <begin position="100"/>
        <end position="125"/>
    </location>
</feature>
<dbReference type="Gene3D" id="1.20.1250.20">
    <property type="entry name" value="MFS general substrate transporter like domains"/>
    <property type="match status" value="1"/>
</dbReference>
<evidence type="ECO:0000313" key="8">
    <source>
        <dbReference type="Proteomes" id="UP000007796"/>
    </source>
</evidence>
<dbReference type="SUPFAM" id="SSF103473">
    <property type="entry name" value="MFS general substrate transporter"/>
    <property type="match status" value="1"/>
</dbReference>
<evidence type="ECO:0000256" key="4">
    <source>
        <dbReference type="ARBA" id="ARBA00023136"/>
    </source>
</evidence>
<evidence type="ECO:0000256" key="3">
    <source>
        <dbReference type="ARBA" id="ARBA00022989"/>
    </source>
</evidence>
<dbReference type="RefSeq" id="XP_014173595.1">
    <property type="nucleotide sequence ID" value="XM_014318120.1"/>
</dbReference>
<accession>F0XC81</accession>
<dbReference type="eggNOG" id="KOG0252">
    <property type="taxonomic scope" value="Eukaryota"/>
</dbReference>
<dbReference type="Pfam" id="PF07690">
    <property type="entry name" value="MFS_1"/>
    <property type="match status" value="1"/>
</dbReference>
<dbReference type="AlphaFoldDB" id="F0XC81"/>
<dbReference type="STRING" id="655863.F0XC81"/>
<keyword evidence="8" id="KW-1185">Reference proteome</keyword>
<dbReference type="InterPro" id="IPR036259">
    <property type="entry name" value="MFS_trans_sf"/>
</dbReference>
<dbReference type="InterPro" id="IPR005829">
    <property type="entry name" value="Sugar_transporter_CS"/>
</dbReference>
<protein>
    <submittedName>
        <fullName evidence="7">Phosphate transporter</fullName>
    </submittedName>
</protein>
<name>F0XC81_GROCL</name>
<dbReference type="PANTHER" id="PTHR24064">
    <property type="entry name" value="SOLUTE CARRIER FAMILY 22 MEMBER"/>
    <property type="match status" value="1"/>
</dbReference>
<dbReference type="OrthoDB" id="433512at2759"/>
<keyword evidence="4 5" id="KW-0472">Membrane</keyword>
<dbReference type="GeneID" id="25973876"/>
<organism evidence="8">
    <name type="scientific">Grosmannia clavigera (strain kw1407 / UAMH 11150)</name>
    <name type="common">Blue stain fungus</name>
    <name type="synonym">Graphiocladiella clavigera</name>
    <dbReference type="NCBI Taxonomy" id="655863"/>
    <lineage>
        <taxon>Eukaryota</taxon>
        <taxon>Fungi</taxon>
        <taxon>Dikarya</taxon>
        <taxon>Ascomycota</taxon>
        <taxon>Pezizomycotina</taxon>
        <taxon>Sordariomycetes</taxon>
        <taxon>Sordariomycetidae</taxon>
        <taxon>Ophiostomatales</taxon>
        <taxon>Ophiostomataceae</taxon>
        <taxon>Leptographium</taxon>
    </lineage>
</organism>
<comment type="subcellular location">
    <subcellularLocation>
        <location evidence="1">Membrane</location>
        <topology evidence="1">Multi-pass membrane protein</topology>
    </subcellularLocation>
</comment>
<keyword evidence="3 5" id="KW-1133">Transmembrane helix</keyword>
<feature type="transmembrane region" description="Helical" evidence="5">
    <location>
        <begin position="40"/>
        <end position="62"/>
    </location>
</feature>
<dbReference type="InParanoid" id="F0XC81"/>
<evidence type="ECO:0000256" key="1">
    <source>
        <dbReference type="ARBA" id="ARBA00004141"/>
    </source>
</evidence>
<dbReference type="PROSITE" id="PS00217">
    <property type="entry name" value="SUGAR_TRANSPORT_2"/>
    <property type="match status" value="1"/>
</dbReference>
<sequence>MAAAVYPEPECRSKRGFLGPDNSALSLQDRHAKYRHVGTLINVFTLLGSVVGQLCFGFLADYYGRTRLYGIELVLVIVSTIGVATSNYGYKDLSFLGLFIWWRFVMGIGIGAEYPLSAVITAEWASTSSRATMLSSVFLMQPVGQALAQPVGLWVVLGREDLYHLQAMQCGINTKNEDRCRQAIDGIWRIVIGSGAVPALLGTATTWFLLDVSFYGSSLDNSGVLADLWATRSPPALDSSLFC</sequence>
<dbReference type="GO" id="GO:0022857">
    <property type="term" value="F:transmembrane transporter activity"/>
    <property type="evidence" value="ECO:0007669"/>
    <property type="project" value="InterPro"/>
</dbReference>
<dbReference type="PROSITE" id="PS50850">
    <property type="entry name" value="MFS"/>
    <property type="match status" value="1"/>
</dbReference>
<proteinExistence type="predicted"/>
<dbReference type="Proteomes" id="UP000007796">
    <property type="component" value="Unassembled WGS sequence"/>
</dbReference>